<feature type="region of interest" description="Disordered" evidence="1">
    <location>
        <begin position="54"/>
        <end position="126"/>
    </location>
</feature>
<feature type="compositionally biased region" description="Polar residues" evidence="1">
    <location>
        <begin position="86"/>
        <end position="98"/>
    </location>
</feature>
<accession>A0ABV0KQ50</accession>
<evidence type="ECO:0000313" key="2">
    <source>
        <dbReference type="EMBL" id="MEP1061368.1"/>
    </source>
</evidence>
<keyword evidence="3" id="KW-1185">Reference proteome</keyword>
<gene>
    <name evidence="2" type="ORF">NDI38_23335</name>
</gene>
<feature type="compositionally biased region" description="Polar residues" evidence="1">
    <location>
        <begin position="62"/>
        <end position="73"/>
    </location>
</feature>
<evidence type="ECO:0000313" key="3">
    <source>
        <dbReference type="Proteomes" id="UP001476950"/>
    </source>
</evidence>
<feature type="compositionally biased region" description="Low complexity" evidence="1">
    <location>
        <begin position="99"/>
        <end position="108"/>
    </location>
</feature>
<dbReference type="Proteomes" id="UP001476950">
    <property type="component" value="Unassembled WGS sequence"/>
</dbReference>
<comment type="caution">
    <text evidence="2">The sequence shown here is derived from an EMBL/GenBank/DDBJ whole genome shotgun (WGS) entry which is preliminary data.</text>
</comment>
<sequence>MEDTLFSFILFVGFYCLYSKMFAPNLNDTTDVTQVSTVPTAAVVKAVEPLTADRATATRATNHNSVKSEQQTAELAPDRDRDSLTIAFNQPTGVSSKQTATSATTTRNTRSKQAGQSRAIAQSKTS</sequence>
<organism evidence="2 3">
    <name type="scientific">Stenomitos frigidus AS-A4</name>
    <dbReference type="NCBI Taxonomy" id="2933935"/>
    <lineage>
        <taxon>Bacteria</taxon>
        <taxon>Bacillati</taxon>
        <taxon>Cyanobacteriota</taxon>
        <taxon>Cyanophyceae</taxon>
        <taxon>Leptolyngbyales</taxon>
        <taxon>Leptolyngbyaceae</taxon>
        <taxon>Stenomitos</taxon>
    </lineage>
</organism>
<feature type="compositionally biased region" description="Polar residues" evidence="1">
    <location>
        <begin position="112"/>
        <end position="126"/>
    </location>
</feature>
<dbReference type="RefSeq" id="WP_190449744.1">
    <property type="nucleotide sequence ID" value="NZ_JAMPLM010000032.1"/>
</dbReference>
<reference evidence="2 3" key="1">
    <citation type="submission" date="2022-04" db="EMBL/GenBank/DDBJ databases">
        <title>Positive selection, recombination, and allopatry shape intraspecific diversity of widespread and dominant cyanobacteria.</title>
        <authorList>
            <person name="Wei J."/>
            <person name="Shu W."/>
            <person name="Hu C."/>
        </authorList>
    </citation>
    <scope>NUCLEOTIDE SEQUENCE [LARGE SCALE GENOMIC DNA]</scope>
    <source>
        <strain evidence="2 3">AS-A4</strain>
    </source>
</reference>
<dbReference type="EMBL" id="JAMPLM010000032">
    <property type="protein sequence ID" value="MEP1061368.1"/>
    <property type="molecule type" value="Genomic_DNA"/>
</dbReference>
<protein>
    <submittedName>
        <fullName evidence="2">Uncharacterized protein</fullName>
    </submittedName>
</protein>
<name>A0ABV0KQ50_9CYAN</name>
<evidence type="ECO:0000256" key="1">
    <source>
        <dbReference type="SAM" id="MobiDB-lite"/>
    </source>
</evidence>
<proteinExistence type="predicted"/>